<evidence type="ECO:0000313" key="3">
    <source>
        <dbReference type="Proteomes" id="UP000295087"/>
    </source>
</evidence>
<evidence type="ECO:0000256" key="1">
    <source>
        <dbReference type="SAM" id="MobiDB-lite"/>
    </source>
</evidence>
<protein>
    <submittedName>
        <fullName evidence="2">Uncharacterized protein</fullName>
    </submittedName>
</protein>
<evidence type="ECO:0000313" key="2">
    <source>
        <dbReference type="EMBL" id="TDP29886.1"/>
    </source>
</evidence>
<reference evidence="2 3" key="1">
    <citation type="submission" date="2019-03" db="EMBL/GenBank/DDBJ databases">
        <title>Genomic Encyclopedia of Type Strains, Phase IV (KMG-IV): sequencing the most valuable type-strain genomes for metagenomic binning, comparative biology and taxonomic classification.</title>
        <authorList>
            <person name="Goeker M."/>
        </authorList>
    </citation>
    <scope>NUCLEOTIDE SEQUENCE [LARGE SCALE GENOMIC DNA]</scope>
    <source>
        <strain evidence="2 3">DSM 44496</strain>
    </source>
</reference>
<dbReference type="EMBL" id="SNXK01000012">
    <property type="protein sequence ID" value="TDP29886.1"/>
    <property type="molecule type" value="Genomic_DNA"/>
</dbReference>
<feature type="compositionally biased region" description="Basic and acidic residues" evidence="1">
    <location>
        <begin position="181"/>
        <end position="198"/>
    </location>
</feature>
<organism evidence="2 3">
    <name type="scientific">Nocardia ignorata</name>
    <dbReference type="NCBI Taxonomy" id="145285"/>
    <lineage>
        <taxon>Bacteria</taxon>
        <taxon>Bacillati</taxon>
        <taxon>Actinomycetota</taxon>
        <taxon>Actinomycetes</taxon>
        <taxon>Mycobacteriales</taxon>
        <taxon>Nocardiaceae</taxon>
        <taxon>Nocardia</taxon>
    </lineage>
</organism>
<dbReference type="AlphaFoldDB" id="A0A4R6NYM8"/>
<comment type="caution">
    <text evidence="2">The sequence shown here is derived from an EMBL/GenBank/DDBJ whole genome shotgun (WGS) entry which is preliminary data.</text>
</comment>
<keyword evidence="3" id="KW-1185">Reference proteome</keyword>
<gene>
    <name evidence="2" type="ORF">DFR75_112155</name>
</gene>
<proteinExistence type="predicted"/>
<dbReference type="Proteomes" id="UP000295087">
    <property type="component" value="Unassembled WGS sequence"/>
</dbReference>
<feature type="region of interest" description="Disordered" evidence="1">
    <location>
        <begin position="169"/>
        <end position="198"/>
    </location>
</feature>
<accession>A0A4R6NYM8</accession>
<dbReference type="RefSeq" id="WP_067496684.1">
    <property type="nucleotide sequence ID" value="NZ_SNXK01000012.1"/>
</dbReference>
<sequence>MTAEEIRADTPDLTVAELEQIRNATLRTYEGGDEQYNTLPPHLLKVVDGDGGLVHMIDLAILRTRQLDALRAQVQQDYAAIHAKQQRDQALIDALEEHVREEGALAGRLQDQLRAACADGSAAHEHIRHLDDLVHEYHKALMAVTGGTEEVGAGDGGVDRTIVPPGTIAKMRAENPGPSPEFREAIARARQRRENNDG</sequence>
<name>A0A4R6NYM8_NOCIG</name>